<dbReference type="SUPFAM" id="SSF48576">
    <property type="entry name" value="Terpenoid synthases"/>
    <property type="match status" value="1"/>
</dbReference>
<evidence type="ECO:0000256" key="2">
    <source>
        <dbReference type="ARBA" id="ARBA00022679"/>
    </source>
</evidence>
<dbReference type="PROSITE" id="PS00444">
    <property type="entry name" value="POLYPRENYL_SYNTHASE_2"/>
    <property type="match status" value="1"/>
</dbReference>
<keyword evidence="8" id="KW-1185">Reference proteome</keyword>
<dbReference type="GO" id="GO:0042811">
    <property type="term" value="P:pheromone biosynthetic process"/>
    <property type="evidence" value="ECO:0007669"/>
    <property type="project" value="UniProtKB-ARBA"/>
</dbReference>
<organism evidence="7 8">
    <name type="scientific">Blomia tropicalis</name>
    <name type="common">Mite</name>
    <dbReference type="NCBI Taxonomy" id="40697"/>
    <lineage>
        <taxon>Eukaryota</taxon>
        <taxon>Metazoa</taxon>
        <taxon>Ecdysozoa</taxon>
        <taxon>Arthropoda</taxon>
        <taxon>Chelicerata</taxon>
        <taxon>Arachnida</taxon>
        <taxon>Acari</taxon>
        <taxon>Acariformes</taxon>
        <taxon>Sarcoptiformes</taxon>
        <taxon>Astigmata</taxon>
        <taxon>Glycyphagoidea</taxon>
        <taxon>Echimyopodidae</taxon>
        <taxon>Blomia</taxon>
    </lineage>
</organism>
<keyword evidence="4" id="KW-0460">Magnesium</keyword>
<dbReference type="GO" id="GO:0045337">
    <property type="term" value="P:farnesyl diphosphate biosynthetic process"/>
    <property type="evidence" value="ECO:0007669"/>
    <property type="project" value="TreeGrafter"/>
</dbReference>
<evidence type="ECO:0000256" key="6">
    <source>
        <dbReference type="ARBA" id="ARBA00034546"/>
    </source>
</evidence>
<dbReference type="GO" id="GO:0046872">
    <property type="term" value="F:metal ion binding"/>
    <property type="evidence" value="ECO:0007669"/>
    <property type="project" value="UniProtKB-KW"/>
</dbReference>
<evidence type="ECO:0000313" key="8">
    <source>
        <dbReference type="Proteomes" id="UP001142055"/>
    </source>
</evidence>
<reference evidence="7" key="1">
    <citation type="submission" date="2022-12" db="EMBL/GenBank/DDBJ databases">
        <title>Genome assemblies of Blomia tropicalis.</title>
        <authorList>
            <person name="Cui Y."/>
        </authorList>
    </citation>
    <scope>NUCLEOTIDE SEQUENCE</scope>
    <source>
        <tissue evidence="7">Adult mites</tissue>
    </source>
</reference>
<dbReference type="AlphaFoldDB" id="A0A9Q0MHH7"/>
<dbReference type="InterPro" id="IPR039702">
    <property type="entry name" value="FPS1-like"/>
</dbReference>
<name>A0A9Q0MHH7_BLOTA</name>
<dbReference type="InterPro" id="IPR000092">
    <property type="entry name" value="Polyprenyl_synt"/>
</dbReference>
<gene>
    <name evidence="7" type="ORF">RDWZM_003738</name>
</gene>
<dbReference type="GO" id="GO:0004161">
    <property type="term" value="F:dimethylallyltranstransferase activity"/>
    <property type="evidence" value="ECO:0007669"/>
    <property type="project" value="TreeGrafter"/>
</dbReference>
<dbReference type="OMA" id="EHANDDY"/>
<dbReference type="InterPro" id="IPR008949">
    <property type="entry name" value="Isoprenoid_synthase_dom_sf"/>
</dbReference>
<proteinExistence type="predicted"/>
<evidence type="ECO:0000256" key="4">
    <source>
        <dbReference type="ARBA" id="ARBA00022842"/>
    </source>
</evidence>
<accession>A0A9Q0MHH7</accession>
<dbReference type="GO" id="GO:0005737">
    <property type="term" value="C:cytoplasm"/>
    <property type="evidence" value="ECO:0007669"/>
    <property type="project" value="TreeGrafter"/>
</dbReference>
<comment type="cofactor">
    <cofactor evidence="1">
        <name>Mg(2+)</name>
        <dbReference type="ChEBI" id="CHEBI:18420"/>
    </cofactor>
</comment>
<dbReference type="EMBL" id="JAPWDV010000001">
    <property type="protein sequence ID" value="KAJ6225193.1"/>
    <property type="molecule type" value="Genomic_DNA"/>
</dbReference>
<evidence type="ECO:0000256" key="5">
    <source>
        <dbReference type="ARBA" id="ARBA00033740"/>
    </source>
</evidence>
<dbReference type="Gene3D" id="1.10.600.10">
    <property type="entry name" value="Farnesyl Diphosphate Synthase"/>
    <property type="match status" value="1"/>
</dbReference>
<sequence length="233" mass="27520">MACNDATLVESSIFYLMDRHLREHPCYPQLVQLMHEGFRITGHGQCLDILTEKKAKLSEIGCNLSVYEMDRYRTIVKYKTSFYTFVMPTRMAMYLANRIDEREHQQVESIMTKIGELFQVQDDYIDCYGDPQVIGKIGTDIRDGKCSWLVVNALLNCNELQRSIIQMNYGQDNEKQESIIKNLYRELDMTESFQQYETRMIESIIDEINQLELNQLPVEIFYEPLSHVYHRKK</sequence>
<keyword evidence="3" id="KW-0479">Metal-binding</keyword>
<dbReference type="Proteomes" id="UP001142055">
    <property type="component" value="Chromosome 1"/>
</dbReference>
<evidence type="ECO:0000256" key="1">
    <source>
        <dbReference type="ARBA" id="ARBA00001946"/>
    </source>
</evidence>
<dbReference type="PANTHER" id="PTHR11525">
    <property type="entry name" value="FARNESYL-PYROPHOSPHATE SYNTHETASE"/>
    <property type="match status" value="1"/>
</dbReference>
<protein>
    <recommendedName>
        <fullName evidence="6">Farnesyl pyrophosphate synthase</fullName>
    </recommendedName>
</protein>
<comment type="pathway">
    <text evidence="5">Pheromone biosynthesis.</text>
</comment>
<evidence type="ECO:0000256" key="3">
    <source>
        <dbReference type="ARBA" id="ARBA00022723"/>
    </source>
</evidence>
<dbReference type="Pfam" id="PF00348">
    <property type="entry name" value="polyprenyl_synt"/>
    <property type="match status" value="1"/>
</dbReference>
<dbReference type="PANTHER" id="PTHR11525:SF0">
    <property type="entry name" value="FARNESYL PYROPHOSPHATE SYNTHASE"/>
    <property type="match status" value="1"/>
</dbReference>
<dbReference type="InterPro" id="IPR033749">
    <property type="entry name" value="Polyprenyl_synt_CS"/>
</dbReference>
<evidence type="ECO:0000313" key="7">
    <source>
        <dbReference type="EMBL" id="KAJ6225193.1"/>
    </source>
</evidence>
<keyword evidence="2" id="KW-0808">Transferase</keyword>
<comment type="caution">
    <text evidence="7">The sequence shown here is derived from an EMBL/GenBank/DDBJ whole genome shotgun (WGS) entry which is preliminary data.</text>
</comment>
<dbReference type="GO" id="GO:0004337">
    <property type="term" value="F:(2E,6E)-farnesyl diphosphate synthase activity"/>
    <property type="evidence" value="ECO:0007669"/>
    <property type="project" value="TreeGrafter"/>
</dbReference>